<dbReference type="EMBL" id="MSAE01000062">
    <property type="protein sequence ID" value="PUX07666.1"/>
    <property type="molecule type" value="Genomic_DNA"/>
</dbReference>
<evidence type="ECO:0000313" key="2">
    <source>
        <dbReference type="EMBL" id="PUX07666.1"/>
    </source>
</evidence>
<protein>
    <submittedName>
        <fullName evidence="2">Uncharacterized protein</fullName>
    </submittedName>
</protein>
<proteinExistence type="predicted"/>
<dbReference type="OrthoDB" id="1426432at2"/>
<reference evidence="2 3" key="1">
    <citation type="submission" date="2016-12" db="EMBL/GenBank/DDBJ databases">
        <title>Analysis of the Molecular Diversity Among Cronobacter Species Isolated from Filth Flies Using a Pan Genomic DNA Microarray.</title>
        <authorList>
            <person name="Pava-Ripoll M."/>
            <person name="Tall B."/>
            <person name="Farber J."/>
            <person name="Fanning S."/>
            <person name="Lehner A."/>
            <person name="Stephan R."/>
            <person name="Pagotto F."/>
            <person name="Iverson C."/>
            <person name="Ziobro G."/>
            <person name="Miller A."/>
            <person name="Pearson R."/>
            <person name="Yan Q."/>
            <person name="Kim M."/>
            <person name="Jeong S."/>
            <person name="Park J."/>
            <person name="Jun S."/>
            <person name="Choi H."/>
            <person name="Chung T."/>
            <person name="Yoo Y."/>
            <person name="Park E."/>
            <person name="Hwang S."/>
            <person name="Lee B."/>
            <person name="Sathyamoorthy V."/>
            <person name="Carter L."/>
            <person name="Mammel M."/>
            <person name="Jackson S."/>
            <person name="Kothary M."/>
            <person name="Patel I."/>
            <person name="Grim C."/>
            <person name="Gopinath G."/>
            <person name="Gangiredla J."/>
            <person name="Chase H."/>
        </authorList>
    </citation>
    <scope>NUCLEOTIDE SEQUENCE [LARGE SCALE GENOMIC DNA]</scope>
    <source>
        <strain evidence="2 3">MOD1-Md1s</strain>
    </source>
</reference>
<dbReference type="RefSeq" id="WP_075194146.1">
    <property type="nucleotide sequence ID" value="NZ_JADKNN010000029.1"/>
</dbReference>
<evidence type="ECO:0000313" key="4">
    <source>
        <dbReference type="Proteomes" id="UP000469927"/>
    </source>
</evidence>
<sequence>MNINQAAIERLLRINWLSNAGKHGSIPNTIRVENINDFQLNLESEEWENITLEARNDITGWLAKKHVNAFLEWNKLADAAAIIIESKIVPQVPFIGGNQEVLLSNIKWDLLNYLLEDAYNPFLNKPLFFANLISIYEKGHIPCGWAGPWPQGELIIY</sequence>
<organism evidence="2 3">
    <name type="scientific">Cronobacter muytjensii</name>
    <dbReference type="NCBI Taxonomy" id="413501"/>
    <lineage>
        <taxon>Bacteria</taxon>
        <taxon>Pseudomonadati</taxon>
        <taxon>Pseudomonadota</taxon>
        <taxon>Gammaproteobacteria</taxon>
        <taxon>Enterobacterales</taxon>
        <taxon>Enterobacteriaceae</taxon>
        <taxon>Cronobacter</taxon>
    </lineage>
</organism>
<evidence type="ECO:0000313" key="1">
    <source>
        <dbReference type="EMBL" id="KAB0877809.1"/>
    </source>
</evidence>
<evidence type="ECO:0000313" key="3">
    <source>
        <dbReference type="Proteomes" id="UP000244378"/>
    </source>
</evidence>
<dbReference type="EMBL" id="WAGD01000034">
    <property type="protein sequence ID" value="KAB0877809.1"/>
    <property type="molecule type" value="Genomic_DNA"/>
</dbReference>
<gene>
    <name evidence="2" type="ORF">AUN14_20580</name>
    <name evidence="1" type="ORF">FZI19_12335</name>
</gene>
<dbReference type="AlphaFoldDB" id="A0A2T7AI95"/>
<dbReference type="Proteomes" id="UP000469927">
    <property type="component" value="Unassembled WGS sequence"/>
</dbReference>
<dbReference type="Proteomes" id="UP000244378">
    <property type="component" value="Unassembled WGS sequence"/>
</dbReference>
<keyword evidence="4" id="KW-1185">Reference proteome</keyword>
<comment type="caution">
    <text evidence="2">The sequence shown here is derived from an EMBL/GenBank/DDBJ whole genome shotgun (WGS) entry which is preliminary data.</text>
</comment>
<name>A0A2T7AI95_9ENTR</name>
<reference evidence="1 4" key="2">
    <citation type="submission" date="2019-08" db="EMBL/GenBank/DDBJ databases">
        <title>Prevalence, distribution, and phylogeny of type two toxin-antitoxin genes possessed by Cronobacter species where C. sakazakii homologs follow sequence type lineages.</title>
        <authorList>
            <person name="Finkelstein S."/>
            <person name="Negrete F."/>
            <person name="Jang H."/>
            <person name="Gopinath G.R."/>
            <person name="Tall B.D."/>
        </authorList>
    </citation>
    <scope>NUCLEOTIDE SEQUENCE [LARGE SCALE GENOMIC DNA]</scope>
    <source>
        <strain evidence="1 4">MOD1_GK1257</strain>
    </source>
</reference>
<accession>A0A2T7AI95</accession>